<dbReference type="EMBL" id="JASBNA010000001">
    <property type="protein sequence ID" value="KAK7696529.1"/>
    <property type="molecule type" value="Genomic_DNA"/>
</dbReference>
<organism evidence="2 3">
    <name type="scientific">Cerrena zonata</name>
    <dbReference type="NCBI Taxonomy" id="2478898"/>
    <lineage>
        <taxon>Eukaryota</taxon>
        <taxon>Fungi</taxon>
        <taxon>Dikarya</taxon>
        <taxon>Basidiomycota</taxon>
        <taxon>Agaricomycotina</taxon>
        <taxon>Agaricomycetes</taxon>
        <taxon>Polyporales</taxon>
        <taxon>Cerrenaceae</taxon>
        <taxon>Cerrena</taxon>
    </lineage>
</organism>
<feature type="compositionally biased region" description="Basic residues" evidence="1">
    <location>
        <begin position="40"/>
        <end position="50"/>
    </location>
</feature>
<dbReference type="AlphaFoldDB" id="A0AAW0GYB6"/>
<reference evidence="2 3" key="1">
    <citation type="submission" date="2022-09" db="EMBL/GenBank/DDBJ databases">
        <authorList>
            <person name="Palmer J.M."/>
        </authorList>
    </citation>
    <scope>NUCLEOTIDE SEQUENCE [LARGE SCALE GENOMIC DNA]</scope>
    <source>
        <strain evidence="2 3">DSM 7382</strain>
    </source>
</reference>
<feature type="compositionally biased region" description="Basic and acidic residues" evidence="1">
    <location>
        <begin position="17"/>
        <end position="39"/>
    </location>
</feature>
<dbReference type="Proteomes" id="UP001385951">
    <property type="component" value="Unassembled WGS sequence"/>
</dbReference>
<feature type="compositionally biased region" description="Acidic residues" evidence="1">
    <location>
        <begin position="77"/>
        <end position="88"/>
    </location>
</feature>
<proteinExistence type="predicted"/>
<sequence length="374" mass="42248">MDLREESPLPDLTSSDDEQKKLDIHEEPPSSEDVSDHEKNTHRHTKHRQSGKQARGKDQKAKKRQKAPGIRQYTPNPEEEEHAEADDPEVLKGYSERDKEVDYEHIFQDLEKVEIVNRPPALPSLYRWKGPSAFDVHPIQHGFDRNKNADTYIYIFDSSDEGYRLAKKLDSVHKGIPQGPLEKMTEIGLQQMKHGNWLMARDLNGQGDAKDDLVQAYVPQDGHIQPVTLAEVEKAKLIALGEHATHSCKVGSLPVEQFHDCTPIQSVRSSERCYPLGITFEKQTLFSAPNANSKIKNGGTDKGGEIRTDVLKTTTQVFLEGWEEAPITMRDTIADMTDMLAMPHVGSSKNKWCPSVQLNIAQPRWYNSRIGVKG</sequence>
<gene>
    <name evidence="2" type="ORF">QCA50_001187</name>
</gene>
<comment type="caution">
    <text evidence="2">The sequence shown here is derived from an EMBL/GenBank/DDBJ whole genome shotgun (WGS) entry which is preliminary data.</text>
</comment>
<accession>A0AAW0GYB6</accession>
<evidence type="ECO:0000256" key="1">
    <source>
        <dbReference type="SAM" id="MobiDB-lite"/>
    </source>
</evidence>
<feature type="region of interest" description="Disordered" evidence="1">
    <location>
        <begin position="1"/>
        <end position="90"/>
    </location>
</feature>
<evidence type="ECO:0000313" key="3">
    <source>
        <dbReference type="Proteomes" id="UP001385951"/>
    </source>
</evidence>
<protein>
    <submittedName>
        <fullName evidence="2">Uncharacterized protein</fullName>
    </submittedName>
</protein>
<evidence type="ECO:0000313" key="2">
    <source>
        <dbReference type="EMBL" id="KAK7696529.1"/>
    </source>
</evidence>
<keyword evidence="3" id="KW-1185">Reference proteome</keyword>
<name>A0AAW0GYB6_9APHY</name>